<protein>
    <submittedName>
        <fullName evidence="1">Uncharacterized protein</fullName>
    </submittedName>
</protein>
<reference evidence="2" key="1">
    <citation type="journal article" date="2017" name="Nat. Commun.">
        <title>The asparagus genome sheds light on the origin and evolution of a young Y chromosome.</title>
        <authorList>
            <person name="Harkess A."/>
            <person name="Zhou J."/>
            <person name="Xu C."/>
            <person name="Bowers J.E."/>
            <person name="Van der Hulst R."/>
            <person name="Ayyampalayam S."/>
            <person name="Mercati F."/>
            <person name="Riccardi P."/>
            <person name="McKain M.R."/>
            <person name="Kakrana A."/>
            <person name="Tang H."/>
            <person name="Ray J."/>
            <person name="Groenendijk J."/>
            <person name="Arikit S."/>
            <person name="Mathioni S.M."/>
            <person name="Nakano M."/>
            <person name="Shan H."/>
            <person name="Telgmann-Rauber A."/>
            <person name="Kanno A."/>
            <person name="Yue Z."/>
            <person name="Chen H."/>
            <person name="Li W."/>
            <person name="Chen Y."/>
            <person name="Xu X."/>
            <person name="Zhang Y."/>
            <person name="Luo S."/>
            <person name="Chen H."/>
            <person name="Gao J."/>
            <person name="Mao Z."/>
            <person name="Pires J.C."/>
            <person name="Luo M."/>
            <person name="Kudrna D."/>
            <person name="Wing R.A."/>
            <person name="Meyers B.C."/>
            <person name="Yi K."/>
            <person name="Kong H."/>
            <person name="Lavrijsen P."/>
            <person name="Sunseri F."/>
            <person name="Falavigna A."/>
            <person name="Ye Y."/>
            <person name="Leebens-Mack J.H."/>
            <person name="Chen G."/>
        </authorList>
    </citation>
    <scope>NUCLEOTIDE SEQUENCE [LARGE SCALE GENOMIC DNA]</scope>
    <source>
        <strain evidence="2">cv. DH0086</strain>
    </source>
</reference>
<keyword evidence="2" id="KW-1185">Reference proteome</keyword>
<evidence type="ECO:0000313" key="1">
    <source>
        <dbReference type="EMBL" id="ONK57923.1"/>
    </source>
</evidence>
<gene>
    <name evidence="1" type="ORF">A4U43_C09F5670</name>
</gene>
<name>A0A5P1E7D1_ASPOF</name>
<sequence>TKISPRIYTKLPTVLLIIRNPIINLRLLLASALLAVDLLDRCSEPTAGSHDRVEPIVAPVPERRLERD</sequence>
<dbReference type="EMBL" id="CM007389">
    <property type="protein sequence ID" value="ONK57923.1"/>
    <property type="molecule type" value="Genomic_DNA"/>
</dbReference>
<proteinExistence type="predicted"/>
<dbReference type="Proteomes" id="UP000243459">
    <property type="component" value="Chromosome 9"/>
</dbReference>
<accession>A0A5P1E7D1</accession>
<feature type="non-terminal residue" evidence="1">
    <location>
        <position position="1"/>
    </location>
</feature>
<dbReference type="AlphaFoldDB" id="A0A5P1E7D1"/>
<evidence type="ECO:0000313" key="2">
    <source>
        <dbReference type="Proteomes" id="UP000243459"/>
    </source>
</evidence>
<organism evidence="1 2">
    <name type="scientific">Asparagus officinalis</name>
    <name type="common">Garden asparagus</name>
    <dbReference type="NCBI Taxonomy" id="4686"/>
    <lineage>
        <taxon>Eukaryota</taxon>
        <taxon>Viridiplantae</taxon>
        <taxon>Streptophyta</taxon>
        <taxon>Embryophyta</taxon>
        <taxon>Tracheophyta</taxon>
        <taxon>Spermatophyta</taxon>
        <taxon>Magnoliopsida</taxon>
        <taxon>Liliopsida</taxon>
        <taxon>Asparagales</taxon>
        <taxon>Asparagaceae</taxon>
        <taxon>Asparagoideae</taxon>
        <taxon>Asparagus</taxon>
    </lineage>
</organism>
<dbReference type="Gramene" id="ONK57923">
    <property type="protein sequence ID" value="ONK57923"/>
    <property type="gene ID" value="A4U43_C09F5670"/>
</dbReference>